<dbReference type="Gene3D" id="2.40.70.10">
    <property type="entry name" value="Acid Proteases"/>
    <property type="match status" value="2"/>
</dbReference>
<reference evidence="8" key="1">
    <citation type="submission" date="2020-05" db="EMBL/GenBank/DDBJ databases">
        <title>Mycena genomes resolve the evolution of fungal bioluminescence.</title>
        <authorList>
            <person name="Tsai I.J."/>
        </authorList>
    </citation>
    <scope>NUCLEOTIDE SEQUENCE</scope>
    <source>
        <strain evidence="8">171206Taipei</strain>
    </source>
</reference>
<dbReference type="InterPro" id="IPR021109">
    <property type="entry name" value="Peptidase_aspartic_dom_sf"/>
</dbReference>
<feature type="compositionally biased region" description="Low complexity" evidence="4">
    <location>
        <begin position="461"/>
        <end position="488"/>
    </location>
</feature>
<evidence type="ECO:0000256" key="1">
    <source>
        <dbReference type="ARBA" id="ARBA00007447"/>
    </source>
</evidence>
<organism evidence="8 9">
    <name type="scientific">Mycena indigotica</name>
    <dbReference type="NCBI Taxonomy" id="2126181"/>
    <lineage>
        <taxon>Eukaryota</taxon>
        <taxon>Fungi</taxon>
        <taxon>Dikarya</taxon>
        <taxon>Basidiomycota</taxon>
        <taxon>Agaricomycotina</taxon>
        <taxon>Agaricomycetes</taxon>
        <taxon>Agaricomycetidae</taxon>
        <taxon>Agaricales</taxon>
        <taxon>Marasmiineae</taxon>
        <taxon>Mycenaceae</taxon>
        <taxon>Mycena</taxon>
    </lineage>
</organism>
<proteinExistence type="inferred from homology"/>
<evidence type="ECO:0000313" key="9">
    <source>
        <dbReference type="Proteomes" id="UP000636479"/>
    </source>
</evidence>
<dbReference type="GeneID" id="59352076"/>
<evidence type="ECO:0000256" key="2">
    <source>
        <dbReference type="ARBA" id="ARBA00022750"/>
    </source>
</evidence>
<dbReference type="CDD" id="cd05471">
    <property type="entry name" value="pepsin_like"/>
    <property type="match status" value="1"/>
</dbReference>
<keyword evidence="5" id="KW-0812">Transmembrane</keyword>
<dbReference type="GO" id="GO:0006508">
    <property type="term" value="P:proteolysis"/>
    <property type="evidence" value="ECO:0007669"/>
    <property type="project" value="UniProtKB-KW"/>
</dbReference>
<evidence type="ECO:0000256" key="3">
    <source>
        <dbReference type="RuleBase" id="RU000454"/>
    </source>
</evidence>
<keyword evidence="6" id="KW-0732">Signal</keyword>
<dbReference type="InterPro" id="IPR001969">
    <property type="entry name" value="Aspartic_peptidase_AS"/>
</dbReference>
<keyword evidence="9" id="KW-1185">Reference proteome</keyword>
<feature type="region of interest" description="Disordered" evidence="4">
    <location>
        <begin position="460"/>
        <end position="489"/>
    </location>
</feature>
<evidence type="ECO:0000256" key="6">
    <source>
        <dbReference type="SAM" id="SignalP"/>
    </source>
</evidence>
<evidence type="ECO:0000256" key="4">
    <source>
        <dbReference type="SAM" id="MobiDB-lite"/>
    </source>
</evidence>
<comment type="similarity">
    <text evidence="1 3">Belongs to the peptidase A1 family.</text>
</comment>
<evidence type="ECO:0000313" key="8">
    <source>
        <dbReference type="EMBL" id="KAF7290698.1"/>
    </source>
</evidence>
<keyword evidence="2 3" id="KW-0064">Aspartyl protease</keyword>
<dbReference type="Pfam" id="PF00026">
    <property type="entry name" value="Asp"/>
    <property type="match status" value="1"/>
</dbReference>
<dbReference type="OrthoDB" id="771136at2759"/>
<dbReference type="InterPro" id="IPR033121">
    <property type="entry name" value="PEPTIDASE_A1"/>
</dbReference>
<keyword evidence="5" id="KW-1133">Transmembrane helix</keyword>
<dbReference type="GO" id="GO:0004190">
    <property type="term" value="F:aspartic-type endopeptidase activity"/>
    <property type="evidence" value="ECO:0007669"/>
    <property type="project" value="UniProtKB-KW"/>
</dbReference>
<dbReference type="InterPro" id="IPR001461">
    <property type="entry name" value="Aspartic_peptidase_A1"/>
</dbReference>
<feature type="transmembrane region" description="Helical" evidence="5">
    <location>
        <begin position="511"/>
        <end position="538"/>
    </location>
</feature>
<keyword evidence="5" id="KW-0472">Membrane</keyword>
<dbReference type="EMBL" id="JACAZF010000014">
    <property type="protein sequence ID" value="KAF7290698.1"/>
    <property type="molecule type" value="Genomic_DNA"/>
</dbReference>
<evidence type="ECO:0000259" key="7">
    <source>
        <dbReference type="PROSITE" id="PS51767"/>
    </source>
</evidence>
<dbReference type="RefSeq" id="XP_037214058.1">
    <property type="nucleotide sequence ID" value="XM_037369560.1"/>
</dbReference>
<dbReference type="InterPro" id="IPR034164">
    <property type="entry name" value="Pepsin-like_dom"/>
</dbReference>
<accession>A0A8H6S129</accession>
<dbReference type="PANTHER" id="PTHR47966:SF51">
    <property type="entry name" value="BETA-SITE APP-CLEAVING ENZYME, ISOFORM A-RELATED"/>
    <property type="match status" value="1"/>
</dbReference>
<dbReference type="AlphaFoldDB" id="A0A8H6S129"/>
<sequence length="581" mass="61275">MLSSALFLVLSSVSFVAANGAGQPVRPGDIPGDIANVGNNRYTARMTFGHDKTQSVNVLLDTGSTDLWIHPAGGMKAEFTSTGVTHKITYGGGSYINGMIGLAEINIAGFTIGKQAFINASESYHQDLCNDANDVCGLVGLGFDSPKQGIQHALIAAGKDGASIGKSVLSNIYDANPTMPRLFGLSLSRGGDSAVGADEVSLAIGQCDPNYDNVRNMPKFPVYPPGALSWHILARGAQVNGQDIDWLANDASTPFGHHVIGLDSGTTNILLPPYIRDAVYSKVPGAALAKNSKLHNSHWSNDTDVWVIPCDTPVNFTMVFGQVRFNGDSGIDSYIPYHVHPLDMTDMYVKKGPDGKTYTICVGSATNGGSITSGKTDGLFGASFMRNVYSVFSFGDTINNTSPNGAPPYIQLLSKTNSAEWAAGDFAAVRGPNVAMSTRNAPELAPTDLIMLFDGKAPAMTGPSTSGSTPSRPNPGSGSSSGSQSCPTNFKNAAALSESSMGGPSSSMDKFIPVIVGLLVANLVVGLVVVAFSVLRYIRERRSVGVSRSSSLRTLYAPVMTREKEADALTYEPERPYSDRT</sequence>
<feature type="chain" id="PRO_5034323661" evidence="6">
    <location>
        <begin position="19"/>
        <end position="581"/>
    </location>
</feature>
<feature type="signal peptide" evidence="6">
    <location>
        <begin position="1"/>
        <end position="18"/>
    </location>
</feature>
<name>A0A8H6S129_9AGAR</name>
<keyword evidence="8" id="KW-0326">Glycosidase</keyword>
<dbReference type="SUPFAM" id="SSF50630">
    <property type="entry name" value="Acid proteases"/>
    <property type="match status" value="1"/>
</dbReference>
<dbReference type="PROSITE" id="PS51767">
    <property type="entry name" value="PEPTIDASE_A1"/>
    <property type="match status" value="1"/>
</dbReference>
<dbReference type="Proteomes" id="UP000636479">
    <property type="component" value="Unassembled WGS sequence"/>
</dbReference>
<dbReference type="PROSITE" id="PS00141">
    <property type="entry name" value="ASP_PROTEASE"/>
    <property type="match status" value="1"/>
</dbReference>
<gene>
    <name evidence="8" type="ORF">MIND_01310300</name>
</gene>
<dbReference type="PANTHER" id="PTHR47966">
    <property type="entry name" value="BETA-SITE APP-CLEAVING ENZYME, ISOFORM A-RELATED"/>
    <property type="match status" value="1"/>
</dbReference>
<keyword evidence="3" id="KW-0645">Protease</keyword>
<protein>
    <submittedName>
        <fullName evidence="8">Six-hairpin glycosidase</fullName>
    </submittedName>
</protein>
<dbReference type="PRINTS" id="PR00792">
    <property type="entry name" value="PEPSIN"/>
</dbReference>
<feature type="domain" description="Peptidase A1" evidence="7">
    <location>
        <begin position="42"/>
        <end position="402"/>
    </location>
</feature>
<evidence type="ECO:0000256" key="5">
    <source>
        <dbReference type="SAM" id="Phobius"/>
    </source>
</evidence>
<keyword evidence="3" id="KW-0378">Hydrolase</keyword>
<comment type="caution">
    <text evidence="8">The sequence shown here is derived from an EMBL/GenBank/DDBJ whole genome shotgun (WGS) entry which is preliminary data.</text>
</comment>
<dbReference type="GO" id="GO:0016798">
    <property type="term" value="F:hydrolase activity, acting on glycosyl bonds"/>
    <property type="evidence" value="ECO:0007669"/>
    <property type="project" value="UniProtKB-KW"/>
</dbReference>